<dbReference type="SUPFAM" id="SSF48371">
    <property type="entry name" value="ARM repeat"/>
    <property type="match status" value="1"/>
</dbReference>
<dbReference type="InterPro" id="IPR016024">
    <property type="entry name" value="ARM-type_fold"/>
</dbReference>
<dbReference type="PANTHER" id="PTHR37038">
    <property type="entry name" value="TRANSCRIPTIONAL REGULATOR-RELATED"/>
    <property type="match status" value="1"/>
</dbReference>
<name>A0A6A7K281_LACHE</name>
<feature type="coiled-coil region" evidence="1">
    <location>
        <begin position="69"/>
        <end position="96"/>
    </location>
</feature>
<dbReference type="RefSeq" id="WP_321572823.1">
    <property type="nucleotide sequence ID" value="NZ_WHOE01000042.1"/>
</dbReference>
<dbReference type="InterPro" id="IPR001387">
    <property type="entry name" value="Cro/C1-type_HTH"/>
</dbReference>
<proteinExistence type="predicted"/>
<dbReference type="SMART" id="SM00530">
    <property type="entry name" value="HTH_XRE"/>
    <property type="match status" value="1"/>
</dbReference>
<accession>A0A6A7K281</accession>
<feature type="domain" description="HTH cro/C1-type" evidence="2">
    <location>
        <begin position="7"/>
        <end position="60"/>
    </location>
</feature>
<dbReference type="InterPro" id="IPR011990">
    <property type="entry name" value="TPR-like_helical_dom_sf"/>
</dbReference>
<dbReference type="Gene3D" id="1.25.40.10">
    <property type="entry name" value="Tetratricopeptide repeat domain"/>
    <property type="match status" value="1"/>
</dbReference>
<sequence length="273" mass="32414">MKIGKALKEERTRLGLTQDEMIQGIVHKSHYSKIEHGIKGISADSLFRILFAHHIDVDGFLEMIKDEYISKDEKEAEELENKIMTAFNNHNKDEIEKYIQEVLKLSGNKIFKYRVIVAIATFRRKLNELSNDLKKNIINEFTKHDTWLEDIDSLKLFGNCMQVFSEEQLDDCMKQILKRYLNNENSEKIAERIAIICNNYLYYCYYFKHLNNSNIVDCLNYLKKLDTRSHYMFYRIAGFFFEYMFKGDKTKAKEIKDQLVMWGYGGRVASWKI</sequence>
<evidence type="ECO:0000256" key="1">
    <source>
        <dbReference type="SAM" id="Coils"/>
    </source>
</evidence>
<dbReference type="InterPro" id="IPR053163">
    <property type="entry name" value="HTH-type_regulator_Rgg"/>
</dbReference>
<organism evidence="3 4">
    <name type="scientific">Lactobacillus helveticus</name>
    <name type="common">Lactobacillus suntoryeus</name>
    <dbReference type="NCBI Taxonomy" id="1587"/>
    <lineage>
        <taxon>Bacteria</taxon>
        <taxon>Bacillati</taxon>
        <taxon>Bacillota</taxon>
        <taxon>Bacilli</taxon>
        <taxon>Lactobacillales</taxon>
        <taxon>Lactobacillaceae</taxon>
        <taxon>Lactobacillus</taxon>
    </lineage>
</organism>
<dbReference type="PROSITE" id="PS50943">
    <property type="entry name" value="HTH_CROC1"/>
    <property type="match status" value="1"/>
</dbReference>
<gene>
    <name evidence="3" type="ORF">GDZ32_06755</name>
</gene>
<dbReference type="SUPFAM" id="SSF47413">
    <property type="entry name" value="lambda repressor-like DNA-binding domains"/>
    <property type="match status" value="1"/>
</dbReference>
<dbReference type="InterPro" id="IPR010982">
    <property type="entry name" value="Lambda_DNA-bd_dom_sf"/>
</dbReference>
<evidence type="ECO:0000259" key="2">
    <source>
        <dbReference type="PROSITE" id="PS50943"/>
    </source>
</evidence>
<dbReference type="EMBL" id="WHOE01000042">
    <property type="protein sequence ID" value="MPW14643.1"/>
    <property type="molecule type" value="Genomic_DNA"/>
</dbReference>
<keyword evidence="1" id="KW-0175">Coiled coil</keyword>
<reference evidence="3 4" key="1">
    <citation type="submission" date="2019-10" db="EMBL/GenBank/DDBJ databases">
        <title>Draft genome sequences of Lactobacillus strains.</title>
        <authorList>
            <person name="Cho G.-S."/>
            <person name="Fagbemigun O."/>
            <person name="Brinks E."/>
            <person name="Franz C.M.A.P."/>
        </authorList>
    </citation>
    <scope>NUCLEOTIDE SEQUENCE [LARGE SCALE GENOMIC DNA]</scope>
    <source>
        <strain evidence="3 4">313</strain>
    </source>
</reference>
<dbReference type="GO" id="GO:0003677">
    <property type="term" value="F:DNA binding"/>
    <property type="evidence" value="ECO:0007669"/>
    <property type="project" value="InterPro"/>
</dbReference>
<evidence type="ECO:0000313" key="3">
    <source>
        <dbReference type="EMBL" id="MPW14643.1"/>
    </source>
</evidence>
<comment type="caution">
    <text evidence="3">The sequence shown here is derived from an EMBL/GenBank/DDBJ whole genome shotgun (WGS) entry which is preliminary data.</text>
</comment>
<dbReference type="CDD" id="cd00093">
    <property type="entry name" value="HTH_XRE"/>
    <property type="match status" value="1"/>
</dbReference>
<protein>
    <submittedName>
        <fullName evidence="3">Helix-turn-helix domain-containing protein</fullName>
    </submittedName>
</protein>
<dbReference type="AlphaFoldDB" id="A0A6A7K281"/>
<evidence type="ECO:0000313" key="4">
    <source>
        <dbReference type="Proteomes" id="UP000430466"/>
    </source>
</evidence>
<dbReference type="Pfam" id="PF01381">
    <property type="entry name" value="HTH_3"/>
    <property type="match status" value="1"/>
</dbReference>
<dbReference type="Proteomes" id="UP000430466">
    <property type="component" value="Unassembled WGS sequence"/>
</dbReference>